<dbReference type="Proteomes" id="UP000191240">
    <property type="component" value="Unassembled WGS sequence"/>
</dbReference>
<evidence type="ECO:0008006" key="3">
    <source>
        <dbReference type="Google" id="ProtNLM"/>
    </source>
</evidence>
<evidence type="ECO:0000313" key="1">
    <source>
        <dbReference type="EMBL" id="SHI66369.1"/>
    </source>
</evidence>
<name>A0A1M6CZG7_9FIRM</name>
<reference evidence="1 2" key="1">
    <citation type="submission" date="2016-11" db="EMBL/GenBank/DDBJ databases">
        <authorList>
            <person name="Jaros S."/>
            <person name="Januszkiewicz K."/>
            <person name="Wedrychowicz H."/>
        </authorList>
    </citation>
    <scope>NUCLEOTIDE SEQUENCE [LARGE SCALE GENOMIC DNA]</scope>
    <source>
        <strain evidence="1 2">DSM 3074</strain>
    </source>
</reference>
<dbReference type="RefSeq" id="WP_080325709.1">
    <property type="nucleotide sequence ID" value="NZ_FQYW01000009.1"/>
</dbReference>
<protein>
    <recommendedName>
        <fullName evidence="3">Cyclic nucleotide-binding domain-containing protein</fullName>
    </recommendedName>
</protein>
<dbReference type="EMBL" id="FQYW01000009">
    <property type="protein sequence ID" value="SHI66369.1"/>
    <property type="molecule type" value="Genomic_DNA"/>
</dbReference>
<dbReference type="AlphaFoldDB" id="A0A1M6CZG7"/>
<dbReference type="OrthoDB" id="334160at2"/>
<gene>
    <name evidence="1" type="ORF">SAMN02745671_01298</name>
</gene>
<proteinExistence type="predicted"/>
<dbReference type="SUPFAM" id="SSF51206">
    <property type="entry name" value="cAMP-binding domain-like"/>
    <property type="match status" value="1"/>
</dbReference>
<evidence type="ECO:0000313" key="2">
    <source>
        <dbReference type="Proteomes" id="UP000191240"/>
    </source>
</evidence>
<dbReference type="InterPro" id="IPR018490">
    <property type="entry name" value="cNMP-bd_dom_sf"/>
</dbReference>
<organism evidence="1 2">
    <name type="scientific">Anaerovibrio lipolyticus DSM 3074</name>
    <dbReference type="NCBI Taxonomy" id="1120997"/>
    <lineage>
        <taxon>Bacteria</taxon>
        <taxon>Bacillati</taxon>
        <taxon>Bacillota</taxon>
        <taxon>Negativicutes</taxon>
        <taxon>Selenomonadales</taxon>
        <taxon>Selenomonadaceae</taxon>
        <taxon>Anaerovibrio</taxon>
    </lineage>
</organism>
<dbReference type="InterPro" id="IPR014710">
    <property type="entry name" value="RmlC-like_jellyroll"/>
</dbReference>
<sequence length="702" mass="80363">MEKIKIEKGQTLYQCDEPVEYLDIVLTGEIAMTDGTNTEVILTNGSMIGATYKPGERYTFNYVAKDTTIILRFDYESEDDIVTAVTSTPAVAPAIASASMEAVKNTLHALSEATDAANDLCKELKYNYNEYQFMCVQLGKAPSKYPLLDVLAAPEPSEALSGWQADICNAFCDNKDELEKSFYPLNVNFCVETVMRATSLGHYFIQELLSVLEFINTTKSTSADFTSEFYDVKSRVGGNSSASSGAAPAIKNAIDMILAFSGVDSEVADNFRKDVKAYIDVEDRHSHSDEMRRLRRSLCDGFYKIYEEAFYKSLETDHLPVEVQMFFYFGFVDEGMAGEANTEFLYKTVVGWEHDPQGRILSFYDWLVKIYKGEAMPSKNEFDSDWLDYLREEVRNNRMTQKEADKLKEDGRAKVDYEIHNMFMGANKTTHGHLASFVPMFNAQDVIRPLDKCLLTPSNVRASFQKVLDIDYSLFYRPALKSYPEFKIQHFMYNTEIKPYIILMPNIGTRGLMWQEVEGPRKETPAHMMLSIFHTEDLDATVVKMCAFFRWEMCRRIMGVRYSDISEPSLTSEYTNYLQFYRKNGYLSSDAKESIKMALQKARNDYKVVFVADYEKYILNEAQGMSRLNKEAREILFKYCTFSAKYRSLRGSTPQYSQLCEAFKLSQANRLHNLDLTLRKMKSINPDGIAPEVPSEIEFAKL</sequence>
<dbReference type="Gene3D" id="2.60.120.10">
    <property type="entry name" value="Jelly Rolls"/>
    <property type="match status" value="1"/>
</dbReference>
<accession>A0A1M6CZG7</accession>